<keyword evidence="2" id="KW-0479">Metal-binding</keyword>
<comment type="cofactor">
    <cofactor evidence="1">
        <name>Zn(2+)</name>
        <dbReference type="ChEBI" id="CHEBI:29105"/>
    </cofactor>
</comment>
<evidence type="ECO:0000259" key="4">
    <source>
        <dbReference type="Pfam" id="PF00107"/>
    </source>
</evidence>
<dbReference type="Pfam" id="PF00107">
    <property type="entry name" value="ADH_zinc_N"/>
    <property type="match status" value="1"/>
</dbReference>
<reference evidence="5 6" key="1">
    <citation type="submission" date="2020-08" db="EMBL/GenBank/DDBJ databases">
        <title>Genomic Encyclopedia of Type Strains, Phase IV (KMG-IV): sequencing the most valuable type-strain genomes for metagenomic binning, comparative biology and taxonomic classification.</title>
        <authorList>
            <person name="Goeker M."/>
        </authorList>
    </citation>
    <scope>NUCLEOTIDE SEQUENCE [LARGE SCALE GENOMIC DNA]</scope>
    <source>
        <strain evidence="5 6">DSM 102255</strain>
    </source>
</reference>
<accession>A0A841J355</accession>
<sequence length="208" mass="22689">MAVWGCGPVGLFAVQSAFLMGAKRVIAIDHFPHRLELARKFGAETINFEESKTYEALMDMTGGIGPDAVIDAVGLEAHGFFVDNVVDQIKASMFLGTDRIHSIRQAIVACRKGGRVSMPAVYGGIVDKFPLGAFMEKGLTLKTGQTHVQHYMPALLTAIMEGKIDTTFLISHRLPLEQAPEGYKMFHDKQNEVTKIVLKPGMDLALAA</sequence>
<gene>
    <name evidence="5" type="ORF">FHS92_002961</name>
</gene>
<dbReference type="SUPFAM" id="SSF51735">
    <property type="entry name" value="NAD(P)-binding Rossmann-fold domains"/>
    <property type="match status" value="1"/>
</dbReference>
<proteinExistence type="predicted"/>
<evidence type="ECO:0000256" key="1">
    <source>
        <dbReference type="ARBA" id="ARBA00001947"/>
    </source>
</evidence>
<keyword evidence="6" id="KW-1185">Reference proteome</keyword>
<dbReference type="Proteomes" id="UP000552700">
    <property type="component" value="Unassembled WGS sequence"/>
</dbReference>
<dbReference type="InterPro" id="IPR036291">
    <property type="entry name" value="NAD(P)-bd_dom_sf"/>
</dbReference>
<dbReference type="EMBL" id="JACIJP010000005">
    <property type="protein sequence ID" value="MBB6125204.1"/>
    <property type="molecule type" value="Genomic_DNA"/>
</dbReference>
<organism evidence="5 6">
    <name type="scientific">Sphingobium subterraneum</name>
    <dbReference type="NCBI Taxonomy" id="627688"/>
    <lineage>
        <taxon>Bacteria</taxon>
        <taxon>Pseudomonadati</taxon>
        <taxon>Pseudomonadota</taxon>
        <taxon>Alphaproteobacteria</taxon>
        <taxon>Sphingomonadales</taxon>
        <taxon>Sphingomonadaceae</taxon>
        <taxon>Sphingobium</taxon>
    </lineage>
</organism>
<dbReference type="PANTHER" id="PTHR42813">
    <property type="entry name" value="ZINC-TYPE ALCOHOL DEHYDROGENASE-LIKE"/>
    <property type="match status" value="1"/>
</dbReference>
<comment type="caution">
    <text evidence="5">The sequence shown here is derived from an EMBL/GenBank/DDBJ whole genome shotgun (WGS) entry which is preliminary data.</text>
</comment>
<name>A0A841J355_9SPHN</name>
<keyword evidence="3" id="KW-0862">Zinc</keyword>
<evidence type="ECO:0000256" key="2">
    <source>
        <dbReference type="ARBA" id="ARBA00022723"/>
    </source>
</evidence>
<feature type="domain" description="Alcohol dehydrogenase-like C-terminal" evidence="4">
    <location>
        <begin position="8"/>
        <end position="76"/>
    </location>
</feature>
<dbReference type="PANTHER" id="PTHR42813:SF2">
    <property type="entry name" value="DEHYDROGENASE, ZINC-CONTAINING, PUTATIVE (AFU_ORTHOLOGUE AFUA_2G02810)-RELATED"/>
    <property type="match status" value="1"/>
</dbReference>
<protein>
    <submittedName>
        <fullName evidence="5">Threonine dehydrogenase-like Zn-dependent dehydrogenase</fullName>
    </submittedName>
</protein>
<dbReference type="InterPro" id="IPR013149">
    <property type="entry name" value="ADH-like_C"/>
</dbReference>
<dbReference type="GO" id="GO:0046872">
    <property type="term" value="F:metal ion binding"/>
    <property type="evidence" value="ECO:0007669"/>
    <property type="project" value="UniProtKB-KW"/>
</dbReference>
<evidence type="ECO:0000313" key="6">
    <source>
        <dbReference type="Proteomes" id="UP000552700"/>
    </source>
</evidence>
<dbReference type="Gene3D" id="3.40.50.720">
    <property type="entry name" value="NAD(P)-binding Rossmann-like Domain"/>
    <property type="match status" value="1"/>
</dbReference>
<evidence type="ECO:0000256" key="3">
    <source>
        <dbReference type="ARBA" id="ARBA00022833"/>
    </source>
</evidence>
<evidence type="ECO:0000313" key="5">
    <source>
        <dbReference type="EMBL" id="MBB6125204.1"/>
    </source>
</evidence>
<dbReference type="AlphaFoldDB" id="A0A841J355"/>